<dbReference type="Gene3D" id="2.60.120.200">
    <property type="match status" value="1"/>
</dbReference>
<dbReference type="GeneTree" id="ENSGT00940000154535"/>
<accession>A0A663DMI3</accession>
<reference evidence="5" key="1">
    <citation type="submission" date="2025-08" db="UniProtKB">
        <authorList>
            <consortium name="Ensembl"/>
        </authorList>
    </citation>
    <scope>IDENTIFICATION</scope>
</reference>
<organism evidence="5 6">
    <name type="scientific">Aquila chrysaetos chrysaetos</name>
    <dbReference type="NCBI Taxonomy" id="223781"/>
    <lineage>
        <taxon>Eukaryota</taxon>
        <taxon>Metazoa</taxon>
        <taxon>Chordata</taxon>
        <taxon>Craniata</taxon>
        <taxon>Vertebrata</taxon>
        <taxon>Euteleostomi</taxon>
        <taxon>Archelosauria</taxon>
        <taxon>Archosauria</taxon>
        <taxon>Dinosauria</taxon>
        <taxon>Saurischia</taxon>
        <taxon>Theropoda</taxon>
        <taxon>Coelurosauria</taxon>
        <taxon>Aves</taxon>
        <taxon>Neognathae</taxon>
        <taxon>Neoaves</taxon>
        <taxon>Telluraves</taxon>
        <taxon>Accipitrimorphae</taxon>
        <taxon>Accipitriformes</taxon>
        <taxon>Accipitridae</taxon>
        <taxon>Accipitrinae</taxon>
        <taxon>Aquila</taxon>
    </lineage>
</organism>
<dbReference type="Pfam" id="PF02210">
    <property type="entry name" value="Laminin_G_2"/>
    <property type="match status" value="1"/>
</dbReference>
<dbReference type="FunFam" id="2.60.120.200:FF:000136">
    <property type="entry name" value="Collagen type V alpha 3 chain"/>
    <property type="match status" value="1"/>
</dbReference>
<dbReference type="AlphaFoldDB" id="A0A663DMI3"/>
<evidence type="ECO:0000256" key="2">
    <source>
        <dbReference type="ARBA" id="ARBA00022737"/>
    </source>
</evidence>
<feature type="domain" description="Thrombospondin-like N-terminal" evidence="4">
    <location>
        <begin position="87"/>
        <end position="278"/>
    </location>
</feature>
<proteinExistence type="predicted"/>
<feature type="compositionally biased region" description="Basic residues" evidence="3">
    <location>
        <begin position="375"/>
        <end position="394"/>
    </location>
</feature>
<evidence type="ECO:0000256" key="3">
    <source>
        <dbReference type="SAM" id="MobiDB-lite"/>
    </source>
</evidence>
<dbReference type="InterPro" id="IPR048287">
    <property type="entry name" value="TSPN-like_N"/>
</dbReference>
<reference evidence="5" key="2">
    <citation type="submission" date="2025-09" db="UniProtKB">
        <authorList>
            <consortium name="Ensembl"/>
        </authorList>
    </citation>
    <scope>IDENTIFICATION</scope>
</reference>
<keyword evidence="6" id="KW-1185">Reference proteome</keyword>
<dbReference type="SMART" id="SM00210">
    <property type="entry name" value="TSPN"/>
    <property type="match status" value="1"/>
</dbReference>
<dbReference type="InterPro" id="IPR013320">
    <property type="entry name" value="ConA-like_dom_sf"/>
</dbReference>
<dbReference type="SUPFAM" id="SSF49899">
    <property type="entry name" value="Concanavalin A-like lectins/glucanases"/>
    <property type="match status" value="1"/>
</dbReference>
<evidence type="ECO:0000259" key="4">
    <source>
        <dbReference type="SMART" id="SM00210"/>
    </source>
</evidence>
<evidence type="ECO:0000313" key="5">
    <source>
        <dbReference type="Ensembl" id="ENSACCP00020001075.1"/>
    </source>
</evidence>
<dbReference type="InterPro" id="IPR001791">
    <property type="entry name" value="Laminin_G"/>
</dbReference>
<evidence type="ECO:0000313" key="6">
    <source>
        <dbReference type="Proteomes" id="UP000472275"/>
    </source>
</evidence>
<dbReference type="InParanoid" id="A0A663DMI3"/>
<feature type="region of interest" description="Disordered" evidence="3">
    <location>
        <begin position="370"/>
        <end position="413"/>
    </location>
</feature>
<keyword evidence="2" id="KW-0677">Repeat</keyword>
<name>A0A663DMI3_AQUCH</name>
<dbReference type="Proteomes" id="UP000472275">
    <property type="component" value="Chromosome 11"/>
</dbReference>
<evidence type="ECO:0000256" key="1">
    <source>
        <dbReference type="ARBA" id="ARBA00022729"/>
    </source>
</evidence>
<sequence length="413" mass="44184">MCRGQKGLRDGLTRAGSASSQPGPVLPCPCLRLGCPSQAGGGGWGQFGELREELLPPWIPLPGLPGQAFLAGRVGAAPGWGGPWSVPVDVLQMLGMQDGRDGVSVTAGICPQRPGTEDPDFAFRVDNRTQLSAPTRQLFPGGSFPEDFSILATVRARRGGQAFLLSIYDERGVQQLGMEIGLSPVFLYEDQEGRPAPEQYPVFRRVNLADGRWHRVALAVKGTNVSLLVDCHLLATLPLERGPQPLVSTEGVTIFGARLLDEEVFEGDVQQLLIVADPEAAHSYCQLYMPGCDQPLLYPLLAPFPEEVSTQAGKGKCWGDPREPPPCQAAHRDAARLGVTMGGAARAPDARVSFLAGVCAAPCRAARSPPLPHVGRARRERGKASGRARARRGGTRSCWSSTRPLCPPSRPAR</sequence>
<feature type="region of interest" description="Disordered" evidence="3">
    <location>
        <begin position="1"/>
        <end position="22"/>
    </location>
</feature>
<keyword evidence="1" id="KW-0732">Signal</keyword>
<protein>
    <recommendedName>
        <fullName evidence="4">Thrombospondin-like N-terminal domain-containing protein</fullName>
    </recommendedName>
</protein>
<dbReference type="Ensembl" id="ENSACCT00020001110.1">
    <property type="protein sequence ID" value="ENSACCP00020001075.1"/>
    <property type="gene ID" value="ENSACCG00020000752.1"/>
</dbReference>